<evidence type="ECO:0000256" key="2">
    <source>
        <dbReference type="ARBA" id="ARBA00022692"/>
    </source>
</evidence>
<dbReference type="GO" id="GO:0016020">
    <property type="term" value="C:membrane"/>
    <property type="evidence" value="ECO:0007669"/>
    <property type="project" value="UniProtKB-SubCell"/>
</dbReference>
<feature type="domain" description="Rhodopsin" evidence="7">
    <location>
        <begin position="51"/>
        <end position="300"/>
    </location>
</feature>
<dbReference type="PANTHER" id="PTHR33048">
    <property type="entry name" value="PTH11-LIKE INTEGRAL MEMBRANE PROTEIN (AFU_ORTHOLOGUE AFUA_5G11245)"/>
    <property type="match status" value="1"/>
</dbReference>
<evidence type="ECO:0000313" key="9">
    <source>
        <dbReference type="Proteomes" id="UP001301958"/>
    </source>
</evidence>
<evidence type="ECO:0000256" key="5">
    <source>
        <dbReference type="ARBA" id="ARBA00038359"/>
    </source>
</evidence>
<evidence type="ECO:0000256" key="3">
    <source>
        <dbReference type="ARBA" id="ARBA00022989"/>
    </source>
</evidence>
<proteinExistence type="inferred from homology"/>
<keyword evidence="9" id="KW-1185">Reference proteome</keyword>
<dbReference type="InterPro" id="IPR049326">
    <property type="entry name" value="Rhodopsin_dom_fungi"/>
</dbReference>
<accession>A0AAN7BW86</accession>
<feature type="transmembrane region" description="Helical" evidence="6">
    <location>
        <begin position="151"/>
        <end position="174"/>
    </location>
</feature>
<sequence length="419" mass="46661">MPAIAVPPTVPASVEVYRKLATREFVSGSNQASVFIVGTVLSIVAVIVMVLRIYCRISITQGGLRVDDWLMLAGVVGNVGFSIANMTCAWYGAGIHVADRALETWLENNAGLFQSHYANRLLYVIALGLVKMSLLISYLRLGPDRWARHAIYFLMFTVIGLTLATMFVCIFECWPPSLYWKLSAEFSSLAAKKCMNDTSRKIFFQANGIINIVQDIGIYLLPIPILWKLQVPRRQKFAMLFLFSVGFVSLVAACIRVHYILKISKGEDIWYYFADYLNWCSIEVYAAIICGSASTFCVLFKTFAPQLWEGSWYNNGVNPEAGAQHPYNKSGSGSFALGIFGQANETRSTRSKRSKRGLTTLDNNSEEAIIVYKGELSAAQINGKNNGIIMNREFHMEIGTASVQGDEEKKLIIPESLRS</sequence>
<comment type="caution">
    <text evidence="8">The sequence shown here is derived from an EMBL/GenBank/DDBJ whole genome shotgun (WGS) entry which is preliminary data.</text>
</comment>
<organism evidence="8 9">
    <name type="scientific">Podospora fimiseda</name>
    <dbReference type="NCBI Taxonomy" id="252190"/>
    <lineage>
        <taxon>Eukaryota</taxon>
        <taxon>Fungi</taxon>
        <taxon>Dikarya</taxon>
        <taxon>Ascomycota</taxon>
        <taxon>Pezizomycotina</taxon>
        <taxon>Sordariomycetes</taxon>
        <taxon>Sordariomycetidae</taxon>
        <taxon>Sordariales</taxon>
        <taxon>Podosporaceae</taxon>
        <taxon>Podospora</taxon>
    </lineage>
</organism>
<gene>
    <name evidence="8" type="ORF">QBC38DRAFT_357712</name>
</gene>
<dbReference type="InterPro" id="IPR052337">
    <property type="entry name" value="SAT4-like"/>
</dbReference>
<keyword evidence="3 6" id="KW-1133">Transmembrane helix</keyword>
<feature type="transmembrane region" description="Helical" evidence="6">
    <location>
        <begin position="69"/>
        <end position="93"/>
    </location>
</feature>
<keyword evidence="4 6" id="KW-0472">Membrane</keyword>
<dbReference type="PANTHER" id="PTHR33048:SF47">
    <property type="entry name" value="INTEGRAL MEMBRANE PROTEIN-RELATED"/>
    <property type="match status" value="1"/>
</dbReference>
<dbReference type="EMBL" id="MU865301">
    <property type="protein sequence ID" value="KAK4230138.1"/>
    <property type="molecule type" value="Genomic_DNA"/>
</dbReference>
<reference evidence="8" key="2">
    <citation type="submission" date="2023-05" db="EMBL/GenBank/DDBJ databases">
        <authorList>
            <consortium name="Lawrence Berkeley National Laboratory"/>
            <person name="Steindorff A."/>
            <person name="Hensen N."/>
            <person name="Bonometti L."/>
            <person name="Westerberg I."/>
            <person name="Brannstrom I.O."/>
            <person name="Guillou S."/>
            <person name="Cros-Aarteil S."/>
            <person name="Calhoun S."/>
            <person name="Haridas S."/>
            <person name="Kuo A."/>
            <person name="Mondo S."/>
            <person name="Pangilinan J."/>
            <person name="Riley R."/>
            <person name="Labutti K."/>
            <person name="Andreopoulos B."/>
            <person name="Lipzen A."/>
            <person name="Chen C."/>
            <person name="Yanf M."/>
            <person name="Daum C."/>
            <person name="Ng V."/>
            <person name="Clum A."/>
            <person name="Ohm R."/>
            <person name="Martin F."/>
            <person name="Silar P."/>
            <person name="Natvig D."/>
            <person name="Lalanne C."/>
            <person name="Gautier V."/>
            <person name="Ament-Velasquez S.L."/>
            <person name="Kruys A."/>
            <person name="Hutchinson M.I."/>
            <person name="Powell A.J."/>
            <person name="Barry K."/>
            <person name="Miller A.N."/>
            <person name="Grigoriev I.V."/>
            <person name="Debuchy R."/>
            <person name="Gladieux P."/>
            <person name="Thoren M.H."/>
            <person name="Johannesson H."/>
        </authorList>
    </citation>
    <scope>NUCLEOTIDE SEQUENCE</scope>
    <source>
        <strain evidence="8">CBS 990.96</strain>
    </source>
</reference>
<feature type="transmembrane region" description="Helical" evidence="6">
    <location>
        <begin position="276"/>
        <end position="300"/>
    </location>
</feature>
<reference evidence="8" key="1">
    <citation type="journal article" date="2023" name="Mol. Phylogenet. Evol.">
        <title>Genome-scale phylogeny and comparative genomics of the fungal order Sordariales.</title>
        <authorList>
            <person name="Hensen N."/>
            <person name="Bonometti L."/>
            <person name="Westerberg I."/>
            <person name="Brannstrom I.O."/>
            <person name="Guillou S."/>
            <person name="Cros-Aarteil S."/>
            <person name="Calhoun S."/>
            <person name="Haridas S."/>
            <person name="Kuo A."/>
            <person name="Mondo S."/>
            <person name="Pangilinan J."/>
            <person name="Riley R."/>
            <person name="LaButti K."/>
            <person name="Andreopoulos B."/>
            <person name="Lipzen A."/>
            <person name="Chen C."/>
            <person name="Yan M."/>
            <person name="Daum C."/>
            <person name="Ng V."/>
            <person name="Clum A."/>
            <person name="Steindorff A."/>
            <person name="Ohm R.A."/>
            <person name="Martin F."/>
            <person name="Silar P."/>
            <person name="Natvig D.O."/>
            <person name="Lalanne C."/>
            <person name="Gautier V."/>
            <person name="Ament-Velasquez S.L."/>
            <person name="Kruys A."/>
            <person name="Hutchinson M.I."/>
            <person name="Powell A.J."/>
            <person name="Barry K."/>
            <person name="Miller A.N."/>
            <person name="Grigoriev I.V."/>
            <person name="Debuchy R."/>
            <person name="Gladieux P."/>
            <person name="Hiltunen Thoren M."/>
            <person name="Johannesson H."/>
        </authorList>
    </citation>
    <scope>NUCLEOTIDE SEQUENCE</scope>
    <source>
        <strain evidence="8">CBS 990.96</strain>
    </source>
</reference>
<name>A0AAN7BW86_9PEZI</name>
<evidence type="ECO:0000256" key="6">
    <source>
        <dbReference type="SAM" id="Phobius"/>
    </source>
</evidence>
<comment type="subcellular location">
    <subcellularLocation>
        <location evidence="1">Membrane</location>
        <topology evidence="1">Multi-pass membrane protein</topology>
    </subcellularLocation>
</comment>
<dbReference type="Proteomes" id="UP001301958">
    <property type="component" value="Unassembled WGS sequence"/>
</dbReference>
<feature type="transmembrane region" description="Helical" evidence="6">
    <location>
        <begin position="239"/>
        <end position="261"/>
    </location>
</feature>
<feature type="transmembrane region" description="Helical" evidence="6">
    <location>
        <begin position="32"/>
        <end position="57"/>
    </location>
</feature>
<dbReference type="AlphaFoldDB" id="A0AAN7BW86"/>
<dbReference type="Pfam" id="PF20684">
    <property type="entry name" value="Fung_rhodopsin"/>
    <property type="match status" value="1"/>
</dbReference>
<feature type="transmembrane region" description="Helical" evidence="6">
    <location>
        <begin position="202"/>
        <end position="227"/>
    </location>
</feature>
<feature type="transmembrane region" description="Helical" evidence="6">
    <location>
        <begin position="121"/>
        <end position="139"/>
    </location>
</feature>
<evidence type="ECO:0000256" key="4">
    <source>
        <dbReference type="ARBA" id="ARBA00023136"/>
    </source>
</evidence>
<comment type="similarity">
    <text evidence="5">Belongs to the SAT4 family.</text>
</comment>
<keyword evidence="2 6" id="KW-0812">Transmembrane</keyword>
<protein>
    <recommendedName>
        <fullName evidence="7">Rhodopsin domain-containing protein</fullName>
    </recommendedName>
</protein>
<evidence type="ECO:0000256" key="1">
    <source>
        <dbReference type="ARBA" id="ARBA00004141"/>
    </source>
</evidence>
<evidence type="ECO:0000313" key="8">
    <source>
        <dbReference type="EMBL" id="KAK4230138.1"/>
    </source>
</evidence>
<evidence type="ECO:0000259" key="7">
    <source>
        <dbReference type="Pfam" id="PF20684"/>
    </source>
</evidence>